<reference evidence="3" key="1">
    <citation type="submission" date="2016-04" db="EMBL/GenBank/DDBJ databases">
        <title>Draft genome sequence of Paludibacter jiangxiensis strain NM7.</title>
        <authorList>
            <person name="Qiu Y."/>
            <person name="Matsuura N."/>
            <person name="Ohashi A."/>
            <person name="Tourlousse M.D."/>
            <person name="Sekiguchi Y."/>
        </authorList>
    </citation>
    <scope>NUCLEOTIDE SEQUENCE [LARGE SCALE GENOMIC DNA]</scope>
    <source>
        <strain evidence="3">NM7</strain>
    </source>
</reference>
<reference evidence="3" key="2">
    <citation type="journal article" date="2017" name="Genome Announc.">
        <title>Draft genome sequence of Paludibacter jiangxiensis NM7(T), a propionate-producing fermentative bacterium.</title>
        <authorList>
            <person name="Qiu Y.-L."/>
            <person name="Tourlousse D.M."/>
            <person name="Matsuura N."/>
            <person name="Ohashi A."/>
            <person name="Sekiguchi Y."/>
        </authorList>
    </citation>
    <scope>NUCLEOTIDE SEQUENCE [LARGE SCALE GENOMIC DNA]</scope>
    <source>
        <strain evidence="3">NM7</strain>
    </source>
</reference>
<feature type="signal peptide" evidence="1">
    <location>
        <begin position="1"/>
        <end position="25"/>
    </location>
</feature>
<accession>A0A161L9C3</accession>
<evidence type="ECO:0000313" key="3">
    <source>
        <dbReference type="Proteomes" id="UP000076586"/>
    </source>
</evidence>
<dbReference type="EMBL" id="BDCR01000004">
    <property type="protein sequence ID" value="GAT64054.1"/>
    <property type="molecule type" value="Genomic_DNA"/>
</dbReference>
<comment type="caution">
    <text evidence="2">The sequence shown here is derived from an EMBL/GenBank/DDBJ whole genome shotgun (WGS) entry which is preliminary data.</text>
</comment>
<evidence type="ECO:0000313" key="2">
    <source>
        <dbReference type="EMBL" id="GAT64054.1"/>
    </source>
</evidence>
<proteinExistence type="predicted"/>
<evidence type="ECO:0008006" key="4">
    <source>
        <dbReference type="Google" id="ProtNLM"/>
    </source>
</evidence>
<dbReference type="Proteomes" id="UP000076586">
    <property type="component" value="Unassembled WGS sequence"/>
</dbReference>
<feature type="chain" id="PRO_5007823724" description="DUF1735 domain-containing protein" evidence="1">
    <location>
        <begin position="26"/>
        <end position="544"/>
    </location>
</feature>
<name>A0A161L9C3_9BACT</name>
<keyword evidence="1" id="KW-0732">Signal</keyword>
<sequence length="544" mass="58606">MIAKTKFRYLLTVIASIALFSSCINDIDLKDVDDTISMNGAAVFPLAQSTITLKDFIDKLNIDNMTVNSNNVLTVNYKPSTSYSFNLNISPSDVSINTTTPTTLSSKAGTTISAATFNSLSPSQVAEIDLRSLASTNITRLDSIYISNATLSFTLNTNINFAVNQLQLTVTPTPTCFPSLSPTTFTNVRNGSVCTISLTNCWIKPQSSKISLSIATQATSGNIYVPASPSLNSSAALKNINFKYAFGQFAYNLASQTGTFDLGFLNDVISPTSYLPFKNPAFKLTCYSNARIPMQLNIDYIKSYNSSSPSNVRFASFSGSTSTSQAFTKMPSAPGKSAVDSLIFNKTNGNIDNLFTLPGINTIAYSFGAQSQTGGISNQFIMSKDTFTISPSVNIPFAFNAGVNVQMTDTLSLGNSFTDFLNKNDLQNVKLWLIANNFTSTKIAIGLTLLDANKQPFSTTQNLTLNTTLNIDNTTGQATQTSATTDQQLSLAYSATDLKKAQYIKLSYSLAGKDLTTPLTLTSTDFIKVKLCAYVKGSAKLNDN</sequence>
<organism evidence="2 3">
    <name type="scientific">Paludibacter jiangxiensis</name>
    <dbReference type="NCBI Taxonomy" id="681398"/>
    <lineage>
        <taxon>Bacteria</taxon>
        <taxon>Pseudomonadati</taxon>
        <taxon>Bacteroidota</taxon>
        <taxon>Bacteroidia</taxon>
        <taxon>Bacteroidales</taxon>
        <taxon>Paludibacteraceae</taxon>
        <taxon>Paludibacter</taxon>
    </lineage>
</organism>
<protein>
    <recommendedName>
        <fullName evidence="4">DUF1735 domain-containing protein</fullName>
    </recommendedName>
</protein>
<keyword evidence="3" id="KW-1185">Reference proteome</keyword>
<dbReference type="RefSeq" id="WP_068705798.1">
    <property type="nucleotide sequence ID" value="NZ_BDCR01000004.1"/>
</dbReference>
<gene>
    <name evidence="2" type="ORF">PJIAN_4598</name>
</gene>
<evidence type="ECO:0000256" key="1">
    <source>
        <dbReference type="SAM" id="SignalP"/>
    </source>
</evidence>
<dbReference type="PROSITE" id="PS51257">
    <property type="entry name" value="PROKAR_LIPOPROTEIN"/>
    <property type="match status" value="1"/>
</dbReference>
<dbReference type="AlphaFoldDB" id="A0A161L9C3"/>